<keyword evidence="1" id="KW-0677">Repeat</keyword>
<dbReference type="Pfam" id="PF12854">
    <property type="entry name" value="PPR_1"/>
    <property type="match status" value="1"/>
</dbReference>
<feature type="repeat" description="PPR" evidence="3">
    <location>
        <begin position="438"/>
        <end position="468"/>
    </location>
</feature>
<sequence length="572" mass="62244">MSLGRLGRAPASISLFQPFTTSTAPSPPPSSAPSSPSFLAHHLLDEFSRPRATRDAARLRRLAAHLTPPAAESVILRLPSWRHALDFFRWAAEQPGFRHSCYSLNAMASLLSPHQRAHLDRLAGDAVASRCPMTPGALGFLLRRLGAAGLTDTAARVFDAARTTLSCTPNSYTYNCLLDALAKAGRADDAEARLREMVARCGDESVDSKWGKVEGAVELVGRMEALGMRPSEKTLSVLVHGVLIEGLCQGNKIEKAVHFFEEMKRNGVAPDVRLLKKIIETFCSEGHFTSVVPFINENAEHLKPSGVVSLYNVVLEGLVNSGDIEAAYQLLRSMVHGSERVSNDDTSGAHLFIISEGVKPNSDSFNIVVCGLYRLDEAYEIRKDPSAAIDLLREIRTNGHKPWVKNCTEMVQQLCLSGRITEALQFLDEMLKMGFLPDIITYSAAMNGMCETGKFDEAQEIMEEMLMRFQSQQPYGRWNPAISAVEEGTAFHEAVLVEMEAQEARGEADVLVDSVVHDALRSAAAPLLGYKMKDRPGGGLALPGLSAFCSGRGAEEGNQPVTMASLGSAKFV</sequence>
<accession>A0A1E5WBF5</accession>
<feature type="repeat" description="PPR" evidence="3">
    <location>
        <begin position="170"/>
        <end position="200"/>
    </location>
</feature>
<evidence type="ECO:0000313" key="4">
    <source>
        <dbReference type="EMBL" id="OEL34712.1"/>
    </source>
</evidence>
<dbReference type="Proteomes" id="UP000095767">
    <property type="component" value="Unassembled WGS sequence"/>
</dbReference>
<dbReference type="OrthoDB" id="185373at2759"/>
<dbReference type="Pfam" id="PF13041">
    <property type="entry name" value="PPR_2"/>
    <property type="match status" value="2"/>
</dbReference>
<proteinExistence type="predicted"/>
<dbReference type="InterPro" id="IPR051240">
    <property type="entry name" value="Mito_RNA-Proc/Resp"/>
</dbReference>
<dbReference type="PROSITE" id="PS51375">
    <property type="entry name" value="PPR"/>
    <property type="match status" value="4"/>
</dbReference>
<dbReference type="PANTHER" id="PTHR47933:SF11">
    <property type="entry name" value="PENTATRICOPEPTIDE REPEAT-CONTAINING PROTEIN 2"/>
    <property type="match status" value="1"/>
</dbReference>
<dbReference type="NCBIfam" id="TIGR00756">
    <property type="entry name" value="PPR"/>
    <property type="match status" value="5"/>
</dbReference>
<evidence type="ECO:0000256" key="3">
    <source>
        <dbReference type="PROSITE-ProRule" id="PRU00708"/>
    </source>
</evidence>
<name>A0A1E5WBF5_9POAL</name>
<gene>
    <name evidence="4" type="ORF">BAE44_0004260</name>
</gene>
<keyword evidence="5" id="KW-1185">Reference proteome</keyword>
<dbReference type="EMBL" id="LWDX02014493">
    <property type="protein sequence ID" value="OEL34712.1"/>
    <property type="molecule type" value="Genomic_DNA"/>
</dbReference>
<dbReference type="GO" id="GO:0003729">
    <property type="term" value="F:mRNA binding"/>
    <property type="evidence" value="ECO:0007669"/>
    <property type="project" value="TreeGrafter"/>
</dbReference>
<organism evidence="4 5">
    <name type="scientific">Dichanthelium oligosanthes</name>
    <dbReference type="NCBI Taxonomy" id="888268"/>
    <lineage>
        <taxon>Eukaryota</taxon>
        <taxon>Viridiplantae</taxon>
        <taxon>Streptophyta</taxon>
        <taxon>Embryophyta</taxon>
        <taxon>Tracheophyta</taxon>
        <taxon>Spermatophyta</taxon>
        <taxon>Magnoliopsida</taxon>
        <taxon>Liliopsida</taxon>
        <taxon>Poales</taxon>
        <taxon>Poaceae</taxon>
        <taxon>PACMAD clade</taxon>
        <taxon>Panicoideae</taxon>
        <taxon>Panicodae</taxon>
        <taxon>Paniceae</taxon>
        <taxon>Dichantheliinae</taxon>
        <taxon>Dichanthelium</taxon>
    </lineage>
</organism>
<protein>
    <recommendedName>
        <fullName evidence="6">Pentatricopeptide repeat-containing protein</fullName>
    </recommendedName>
</protein>
<dbReference type="Pfam" id="PF01535">
    <property type="entry name" value="PPR"/>
    <property type="match status" value="1"/>
</dbReference>
<feature type="repeat" description="PPR" evidence="3">
    <location>
        <begin position="403"/>
        <end position="437"/>
    </location>
</feature>
<reference evidence="4 5" key="1">
    <citation type="submission" date="2016-09" db="EMBL/GenBank/DDBJ databases">
        <title>The draft genome of Dichanthelium oligosanthes: A C3 panicoid grass species.</title>
        <authorList>
            <person name="Studer A.J."/>
            <person name="Schnable J.C."/>
            <person name="Brutnell T.P."/>
        </authorList>
    </citation>
    <scope>NUCLEOTIDE SEQUENCE [LARGE SCALE GENOMIC DNA]</scope>
    <source>
        <strain evidence="5">cv. Kellogg 1175</strain>
        <tissue evidence="4">Leaf</tissue>
    </source>
</reference>
<evidence type="ECO:0000313" key="5">
    <source>
        <dbReference type="Proteomes" id="UP000095767"/>
    </source>
</evidence>
<evidence type="ECO:0000256" key="2">
    <source>
        <dbReference type="ARBA" id="ARBA00022946"/>
    </source>
</evidence>
<dbReference type="InterPro" id="IPR002885">
    <property type="entry name" value="PPR_rpt"/>
</dbReference>
<dbReference type="PANTHER" id="PTHR47933">
    <property type="entry name" value="PENTATRICOPEPTIDE REPEAT-CONTAINING PROTEIN 1, MITOCHONDRIAL"/>
    <property type="match status" value="1"/>
</dbReference>
<feature type="repeat" description="PPR" evidence="3">
    <location>
        <begin position="236"/>
        <end position="270"/>
    </location>
</feature>
<dbReference type="STRING" id="888268.A0A1E5WBF5"/>
<keyword evidence="2" id="KW-0809">Transit peptide</keyword>
<dbReference type="AlphaFoldDB" id="A0A1E5WBF5"/>
<evidence type="ECO:0008006" key="6">
    <source>
        <dbReference type="Google" id="ProtNLM"/>
    </source>
</evidence>
<comment type="caution">
    <text evidence="4">The sequence shown here is derived from an EMBL/GenBank/DDBJ whole genome shotgun (WGS) entry which is preliminary data.</text>
</comment>
<dbReference type="InterPro" id="IPR011990">
    <property type="entry name" value="TPR-like_helical_dom_sf"/>
</dbReference>
<evidence type="ECO:0000256" key="1">
    <source>
        <dbReference type="ARBA" id="ARBA00022737"/>
    </source>
</evidence>
<dbReference type="Gene3D" id="1.25.40.10">
    <property type="entry name" value="Tetratricopeptide repeat domain"/>
    <property type="match status" value="3"/>
</dbReference>